<gene>
    <name evidence="2" type="ORF">BKM66_05125</name>
    <name evidence="3" type="ORF">ERS132442_00898</name>
</gene>
<dbReference type="Proteomes" id="UP000070960">
    <property type="component" value="Unassembled WGS sequence"/>
</dbReference>
<reference evidence="2 5" key="2">
    <citation type="submission" date="2016-10" db="EMBL/GenBank/DDBJ databases">
        <authorList>
            <person name="Zou G."/>
            <person name="Zhou R."/>
        </authorList>
    </citation>
    <scope>NUCLEOTIDE SEQUENCE [LARGE SCALE GENOMIC DNA]</scope>
    <source>
        <strain evidence="2 5">0061</strain>
    </source>
</reference>
<name>A0A0Z8I5H2_STRSU</name>
<proteinExistence type="predicted"/>
<dbReference type="RefSeq" id="WP_044679582.1">
    <property type="nucleotide sequence ID" value="NZ_CECW01000048.1"/>
</dbReference>
<accession>A0A0Z8I5H2</accession>
<evidence type="ECO:0000256" key="1">
    <source>
        <dbReference type="SAM" id="Phobius"/>
    </source>
</evidence>
<keyword evidence="1" id="KW-0472">Membrane</keyword>
<dbReference type="Proteomes" id="UP000250181">
    <property type="component" value="Chromosome"/>
</dbReference>
<evidence type="ECO:0000313" key="3">
    <source>
        <dbReference type="EMBL" id="CYV62951.1"/>
    </source>
</evidence>
<keyword evidence="1" id="KW-0812">Transmembrane</keyword>
<dbReference type="EMBL" id="FIIE01000006">
    <property type="protein sequence ID" value="CYV62951.1"/>
    <property type="molecule type" value="Genomic_DNA"/>
</dbReference>
<keyword evidence="1" id="KW-1133">Transmembrane helix</keyword>
<sequence>MNLTLLKRLNLVLYGIAIFLIVMLFLPIGQWFDIVNANFKLTFFIIPFFGLASLPTAIYTKNVRQILLSVLLVALYFILFSLVTALSGLFQLNLYPLLYK</sequence>
<evidence type="ECO:0000313" key="4">
    <source>
        <dbReference type="Proteomes" id="UP000070960"/>
    </source>
</evidence>
<protein>
    <submittedName>
        <fullName evidence="3">Membrane protein</fullName>
    </submittedName>
</protein>
<dbReference type="EMBL" id="CP017666">
    <property type="protein sequence ID" value="AWX95548.1"/>
    <property type="molecule type" value="Genomic_DNA"/>
</dbReference>
<feature type="transmembrane region" description="Helical" evidence="1">
    <location>
        <begin position="12"/>
        <end position="32"/>
    </location>
</feature>
<feature type="transmembrane region" description="Helical" evidence="1">
    <location>
        <begin position="66"/>
        <end position="90"/>
    </location>
</feature>
<reference evidence="3 4" key="1">
    <citation type="submission" date="2016-02" db="EMBL/GenBank/DDBJ databases">
        <authorList>
            <consortium name="Pathogen Informatics"/>
        </authorList>
    </citation>
    <scope>NUCLEOTIDE SEQUENCE [LARGE SCALE GENOMIC DNA]</scope>
    <source>
        <strain evidence="3 4">LSS80</strain>
    </source>
</reference>
<evidence type="ECO:0000313" key="2">
    <source>
        <dbReference type="EMBL" id="AWX95548.1"/>
    </source>
</evidence>
<dbReference type="AlphaFoldDB" id="A0A0Z8I5H2"/>
<evidence type="ECO:0000313" key="5">
    <source>
        <dbReference type="Proteomes" id="UP000250181"/>
    </source>
</evidence>
<organism evidence="3 4">
    <name type="scientific">Streptococcus suis</name>
    <dbReference type="NCBI Taxonomy" id="1307"/>
    <lineage>
        <taxon>Bacteria</taxon>
        <taxon>Bacillati</taxon>
        <taxon>Bacillota</taxon>
        <taxon>Bacilli</taxon>
        <taxon>Lactobacillales</taxon>
        <taxon>Streptococcaceae</taxon>
        <taxon>Streptococcus</taxon>
    </lineage>
</organism>
<feature type="transmembrane region" description="Helical" evidence="1">
    <location>
        <begin position="38"/>
        <end position="59"/>
    </location>
</feature>